<protein>
    <submittedName>
        <fullName evidence="1">Uncharacterized protein</fullName>
    </submittedName>
</protein>
<reference evidence="1" key="1">
    <citation type="submission" date="2018-05" db="EMBL/GenBank/DDBJ databases">
        <authorList>
            <person name="Lanie J.A."/>
            <person name="Ng W.-L."/>
            <person name="Kazmierczak K.M."/>
            <person name="Andrzejewski T.M."/>
            <person name="Davidsen T.M."/>
            <person name="Wayne K.J."/>
            <person name="Tettelin H."/>
            <person name="Glass J.I."/>
            <person name="Rusch D."/>
            <person name="Podicherti R."/>
            <person name="Tsui H.-C.T."/>
            <person name="Winkler M.E."/>
        </authorList>
    </citation>
    <scope>NUCLEOTIDE SEQUENCE</scope>
</reference>
<sequence>MFKRVIFYIGLGILAFFLKPMVTQAETECQTVKKKKVKVEGYISKKFRKERKKIAKEFIEMGDTRTALRAFPMGKSSDVVAVGRCVPA</sequence>
<name>A0A382FNC6_9ZZZZ</name>
<dbReference type="AlphaFoldDB" id="A0A382FNC6"/>
<evidence type="ECO:0000313" key="1">
    <source>
        <dbReference type="EMBL" id="SVB64115.1"/>
    </source>
</evidence>
<dbReference type="EMBL" id="UINC01050763">
    <property type="protein sequence ID" value="SVB64115.1"/>
    <property type="molecule type" value="Genomic_DNA"/>
</dbReference>
<accession>A0A382FNC6</accession>
<gene>
    <name evidence="1" type="ORF">METZ01_LOCUS216969</name>
</gene>
<organism evidence="1">
    <name type="scientific">marine metagenome</name>
    <dbReference type="NCBI Taxonomy" id="408172"/>
    <lineage>
        <taxon>unclassified sequences</taxon>
        <taxon>metagenomes</taxon>
        <taxon>ecological metagenomes</taxon>
    </lineage>
</organism>
<proteinExistence type="predicted"/>
<feature type="non-terminal residue" evidence="1">
    <location>
        <position position="88"/>
    </location>
</feature>